<dbReference type="SMART" id="SM00382">
    <property type="entry name" value="AAA"/>
    <property type="match status" value="1"/>
</dbReference>
<dbReference type="Proteomes" id="UP000198718">
    <property type="component" value="Unassembled WGS sequence"/>
</dbReference>
<dbReference type="RefSeq" id="WP_090554988.1">
    <property type="nucleotide sequence ID" value="NZ_FNFP01000014.1"/>
</dbReference>
<dbReference type="InterPro" id="IPR025944">
    <property type="entry name" value="Sigma_54_int_dom_CS"/>
</dbReference>
<dbReference type="PROSITE" id="PS50045">
    <property type="entry name" value="SIGMA54_INTERACT_4"/>
    <property type="match status" value="1"/>
</dbReference>
<dbReference type="GO" id="GO:0043565">
    <property type="term" value="F:sequence-specific DNA binding"/>
    <property type="evidence" value="ECO:0007669"/>
    <property type="project" value="InterPro"/>
</dbReference>
<evidence type="ECO:0000256" key="3">
    <source>
        <dbReference type="ARBA" id="ARBA00023015"/>
    </source>
</evidence>
<dbReference type="SUPFAM" id="SSF52540">
    <property type="entry name" value="P-loop containing nucleoside triphosphate hydrolases"/>
    <property type="match status" value="1"/>
</dbReference>
<dbReference type="Gene3D" id="1.10.10.60">
    <property type="entry name" value="Homeodomain-like"/>
    <property type="match status" value="1"/>
</dbReference>
<dbReference type="InterPro" id="IPR003593">
    <property type="entry name" value="AAA+_ATPase"/>
</dbReference>
<dbReference type="InterPro" id="IPR002197">
    <property type="entry name" value="HTH_Fis"/>
</dbReference>
<dbReference type="Pfam" id="PF25601">
    <property type="entry name" value="AAA_lid_14"/>
    <property type="match status" value="1"/>
</dbReference>
<evidence type="ECO:0000256" key="5">
    <source>
        <dbReference type="ARBA" id="ARBA00023163"/>
    </source>
</evidence>
<dbReference type="AlphaFoldDB" id="A0A1G9IX30"/>
<dbReference type="PROSITE" id="PS00688">
    <property type="entry name" value="SIGMA54_INTERACT_3"/>
    <property type="match status" value="1"/>
</dbReference>
<evidence type="ECO:0000259" key="6">
    <source>
        <dbReference type="PROSITE" id="PS50045"/>
    </source>
</evidence>
<dbReference type="GO" id="GO:0005524">
    <property type="term" value="F:ATP binding"/>
    <property type="evidence" value="ECO:0007669"/>
    <property type="project" value="UniProtKB-KW"/>
</dbReference>
<dbReference type="InterPro" id="IPR009057">
    <property type="entry name" value="Homeodomain-like_sf"/>
</dbReference>
<dbReference type="GO" id="GO:0006355">
    <property type="term" value="P:regulation of DNA-templated transcription"/>
    <property type="evidence" value="ECO:0007669"/>
    <property type="project" value="InterPro"/>
</dbReference>
<dbReference type="InterPro" id="IPR058031">
    <property type="entry name" value="AAA_lid_NorR"/>
</dbReference>
<dbReference type="PROSITE" id="PS00676">
    <property type="entry name" value="SIGMA54_INTERACT_2"/>
    <property type="match status" value="1"/>
</dbReference>
<dbReference type="InterPro" id="IPR002078">
    <property type="entry name" value="Sigma_54_int"/>
</dbReference>
<keyword evidence="5" id="KW-0804">Transcription</keyword>
<dbReference type="PANTHER" id="PTHR32071:SF57">
    <property type="entry name" value="C4-DICARBOXYLATE TRANSPORT TRANSCRIPTIONAL REGULATORY PROTEIN DCTD"/>
    <property type="match status" value="1"/>
</dbReference>
<dbReference type="InterPro" id="IPR025943">
    <property type="entry name" value="Sigma_54_int_dom_ATP-bd_2"/>
</dbReference>
<proteinExistence type="predicted"/>
<dbReference type="PANTHER" id="PTHR32071">
    <property type="entry name" value="TRANSCRIPTIONAL REGULATORY PROTEIN"/>
    <property type="match status" value="1"/>
</dbReference>
<dbReference type="Gene3D" id="3.30.450.20">
    <property type="entry name" value="PAS domain"/>
    <property type="match status" value="1"/>
</dbReference>
<evidence type="ECO:0000256" key="1">
    <source>
        <dbReference type="ARBA" id="ARBA00022741"/>
    </source>
</evidence>
<keyword evidence="2" id="KW-0067">ATP-binding</keyword>
<keyword evidence="3" id="KW-0805">Transcription regulation</keyword>
<dbReference type="InterPro" id="IPR027417">
    <property type="entry name" value="P-loop_NTPase"/>
</dbReference>
<dbReference type="FunFam" id="3.40.50.300:FF:000006">
    <property type="entry name" value="DNA-binding transcriptional regulator NtrC"/>
    <property type="match status" value="1"/>
</dbReference>
<keyword evidence="1" id="KW-0547">Nucleotide-binding</keyword>
<gene>
    <name evidence="7" type="ORF">SAMN05660472_02962</name>
</gene>
<accession>A0A1G9IX30</accession>
<dbReference type="OrthoDB" id="9803970at2"/>
<reference evidence="7 8" key="1">
    <citation type="submission" date="2016-10" db="EMBL/GenBank/DDBJ databases">
        <authorList>
            <person name="de Groot N.N."/>
        </authorList>
    </citation>
    <scope>NUCLEOTIDE SEQUENCE [LARGE SCALE GENOMIC DNA]</scope>
    <source>
        <strain evidence="7 8">DSM 18346</strain>
    </source>
</reference>
<dbReference type="SUPFAM" id="SSF46689">
    <property type="entry name" value="Homeodomain-like"/>
    <property type="match status" value="1"/>
</dbReference>
<keyword evidence="8" id="KW-1185">Reference proteome</keyword>
<organism evidence="7 8">
    <name type="scientific">Natronincola ferrireducens</name>
    <dbReference type="NCBI Taxonomy" id="393762"/>
    <lineage>
        <taxon>Bacteria</taxon>
        <taxon>Bacillati</taxon>
        <taxon>Bacillota</taxon>
        <taxon>Clostridia</taxon>
        <taxon>Peptostreptococcales</taxon>
        <taxon>Natronincolaceae</taxon>
        <taxon>Natronincola</taxon>
    </lineage>
</organism>
<dbReference type="Gene3D" id="1.10.8.60">
    <property type="match status" value="1"/>
</dbReference>
<feature type="domain" description="Sigma-54 factor interaction" evidence="6">
    <location>
        <begin position="276"/>
        <end position="506"/>
    </location>
</feature>
<dbReference type="Gene3D" id="3.40.50.300">
    <property type="entry name" value="P-loop containing nucleotide triphosphate hydrolases"/>
    <property type="match status" value="1"/>
</dbReference>
<dbReference type="Pfam" id="PF00158">
    <property type="entry name" value="Sigma54_activat"/>
    <property type="match status" value="1"/>
</dbReference>
<protein>
    <submittedName>
        <fullName evidence="7">Transcriptional regulator containing PAS, AAA-type ATPase, and DNA-binding Fis domains</fullName>
    </submittedName>
</protein>
<evidence type="ECO:0000313" key="8">
    <source>
        <dbReference type="Proteomes" id="UP000198718"/>
    </source>
</evidence>
<dbReference type="CDD" id="cd00009">
    <property type="entry name" value="AAA"/>
    <property type="match status" value="1"/>
</dbReference>
<evidence type="ECO:0000256" key="2">
    <source>
        <dbReference type="ARBA" id="ARBA00022840"/>
    </source>
</evidence>
<evidence type="ECO:0000313" key="7">
    <source>
        <dbReference type="EMBL" id="SDL29790.1"/>
    </source>
</evidence>
<dbReference type="STRING" id="393762.SAMN05660472_02962"/>
<sequence>MSYLRLVQDKIQDLSEAVSSALNIEVTVVDENLVRIAGTGDFYHTINENSPENSLFADVLISGEPRINIIKKDNDICKSCKNFIGCNEKRNITYPIKVENKTIGVVSFASFNLEQDKLMNEKTQQFVGMLKHIAEMIEQEIVSIKGINKLKVSSAEINEIINCINMGIIIIDSNQHITQINKKAINLLEINFSDKRVIDKNIVKIIQNFFIDNTKNKELITTWKVNEKNIKVSYNYDDILLDKNTKAKVISFSRLQNTTGIDLDDDNTNKITFQHIVGRSPSLLEAVNKAKIAAQSESTILIQGPSGTGKELFARSIHNESARRNKPFIAVNCSSIPENLIESELFGYEKGSFTGANTKGKLGKFELANNGTLFLDEIGDLPLHLQPKLLRVLQEKKIDRIGGAQPVDINVRIISATHKNLEDLIKYKNFRIDLFYRLNVIPLNLPPLNERGSDILLCAEYILKKLCNNMNKEPKVLAKDVQEKFMTYDWPGNLRELENVLEYAVNYSYHETITSNDLPDYFLKGALCEPINIETLSEKGLEDLTIEFEKNIIKKYIDIYGNTTEGKKKAAKKLKIGLTTLYRKLNDYNLNRVGEK</sequence>
<dbReference type="EMBL" id="FNFP01000014">
    <property type="protein sequence ID" value="SDL29790.1"/>
    <property type="molecule type" value="Genomic_DNA"/>
</dbReference>
<dbReference type="Pfam" id="PF02954">
    <property type="entry name" value="HTH_8"/>
    <property type="match status" value="1"/>
</dbReference>
<name>A0A1G9IX30_9FIRM</name>
<evidence type="ECO:0000256" key="4">
    <source>
        <dbReference type="ARBA" id="ARBA00023125"/>
    </source>
</evidence>
<keyword evidence="4 7" id="KW-0238">DNA-binding</keyword>